<dbReference type="Proteomes" id="UP000243525">
    <property type="component" value="Unassembled WGS sequence"/>
</dbReference>
<protein>
    <submittedName>
        <fullName evidence="1">Uncharacterized protein</fullName>
    </submittedName>
</protein>
<organism evidence="1 2">
    <name type="scientific">Mangrovibacterium marinum</name>
    <dbReference type="NCBI Taxonomy" id="1639118"/>
    <lineage>
        <taxon>Bacteria</taxon>
        <taxon>Pseudomonadati</taxon>
        <taxon>Bacteroidota</taxon>
        <taxon>Bacteroidia</taxon>
        <taxon>Marinilabiliales</taxon>
        <taxon>Prolixibacteraceae</taxon>
        <taxon>Mangrovibacterium</taxon>
    </lineage>
</organism>
<dbReference type="EMBL" id="QAAD01000006">
    <property type="protein sequence ID" value="PTN09108.1"/>
    <property type="molecule type" value="Genomic_DNA"/>
</dbReference>
<accession>A0A2T5C318</accession>
<name>A0A2T5C318_9BACT</name>
<evidence type="ECO:0000313" key="2">
    <source>
        <dbReference type="Proteomes" id="UP000243525"/>
    </source>
</evidence>
<reference evidence="1 2" key="1">
    <citation type="submission" date="2018-04" db="EMBL/GenBank/DDBJ databases">
        <title>Genomic Encyclopedia of Archaeal and Bacterial Type Strains, Phase II (KMG-II): from individual species to whole genera.</title>
        <authorList>
            <person name="Goeker M."/>
        </authorList>
    </citation>
    <scope>NUCLEOTIDE SEQUENCE [LARGE SCALE GENOMIC DNA]</scope>
    <source>
        <strain evidence="1 2">DSM 28823</strain>
    </source>
</reference>
<keyword evidence="2" id="KW-1185">Reference proteome</keyword>
<sequence length="92" mass="10429">MEDKETKEILEKFDDILAEHLAPGKVAATVAAMEPKERLMFLSKLLDYAVPRLKQTDIEADVGSDVITVIPPNFDRAARIKELKQKLFETDE</sequence>
<evidence type="ECO:0000313" key="1">
    <source>
        <dbReference type="EMBL" id="PTN09108.1"/>
    </source>
</evidence>
<proteinExistence type="predicted"/>
<comment type="caution">
    <text evidence="1">The sequence shown here is derived from an EMBL/GenBank/DDBJ whole genome shotgun (WGS) entry which is preliminary data.</text>
</comment>
<dbReference type="AlphaFoldDB" id="A0A2T5C318"/>
<gene>
    <name evidence="1" type="ORF">C8N47_106209</name>
</gene>